<dbReference type="Gene3D" id="3.40.50.620">
    <property type="entry name" value="HUPs"/>
    <property type="match status" value="1"/>
</dbReference>
<dbReference type="InterPro" id="IPR000541">
    <property type="entry name" value="Ncs6/Tuc1/Ctu1"/>
</dbReference>
<dbReference type="InterPro" id="IPR014729">
    <property type="entry name" value="Rossmann-like_a/b/a_fold"/>
</dbReference>
<dbReference type="CDD" id="cd01713">
    <property type="entry name" value="CTU1-like"/>
    <property type="match status" value="1"/>
</dbReference>
<keyword evidence="2 6" id="KW-0820">tRNA-binding</keyword>
<keyword evidence="1 6" id="KW-0963">Cytoplasm</keyword>
<dbReference type="Proteomes" id="UP001470230">
    <property type="component" value="Unassembled WGS sequence"/>
</dbReference>
<dbReference type="PANTHER" id="PTHR11807">
    <property type="entry name" value="ATPASES OF THE PP SUPERFAMILY-RELATED"/>
    <property type="match status" value="1"/>
</dbReference>
<evidence type="ECO:0000256" key="6">
    <source>
        <dbReference type="HAMAP-Rule" id="MF_03053"/>
    </source>
</evidence>
<comment type="pathway">
    <text evidence="6">tRNA modification; 5-methoxycarbonylmethyl-2-thiouridine-tRNA biosynthesis.</text>
</comment>
<dbReference type="InterPro" id="IPR020554">
    <property type="entry name" value="UPF0021_CS"/>
</dbReference>
<dbReference type="EMBL" id="JAPFFF010000018">
    <property type="protein sequence ID" value="KAK8860481.1"/>
    <property type="molecule type" value="Genomic_DNA"/>
</dbReference>
<evidence type="ECO:0000256" key="4">
    <source>
        <dbReference type="ARBA" id="ARBA00022694"/>
    </source>
</evidence>
<evidence type="ECO:0000259" key="7">
    <source>
        <dbReference type="Pfam" id="PF01171"/>
    </source>
</evidence>
<comment type="caution">
    <text evidence="9">The sequence shown here is derived from an EMBL/GenBank/DDBJ whole genome shotgun (WGS) entry which is preliminary data.</text>
</comment>
<keyword evidence="5 6" id="KW-0694">RNA-binding</keyword>
<keyword evidence="4 6" id="KW-0819">tRNA processing</keyword>
<evidence type="ECO:0000313" key="9">
    <source>
        <dbReference type="EMBL" id="KAK8860481.1"/>
    </source>
</evidence>
<dbReference type="InterPro" id="IPR056369">
    <property type="entry name" value="CTU1-like_ATP-bd"/>
</dbReference>
<keyword evidence="3 6" id="KW-0808">Transferase</keyword>
<dbReference type="SUPFAM" id="SSF52402">
    <property type="entry name" value="Adenine nucleotide alpha hydrolases-like"/>
    <property type="match status" value="1"/>
</dbReference>
<dbReference type="InterPro" id="IPR035107">
    <property type="entry name" value="tRNA_thiolation_TtcA_Ctu1"/>
</dbReference>
<keyword evidence="10" id="KW-1185">Reference proteome</keyword>
<name>A0ABR2IBW9_9EUKA</name>
<accession>A0ABR2IBW9</accession>
<dbReference type="Pfam" id="PF01171">
    <property type="entry name" value="ATP_bind_3"/>
    <property type="match status" value="1"/>
</dbReference>
<feature type="domain" description="tRNA(Ile)-lysidine/2-thiocytidine synthase N-terminal" evidence="7">
    <location>
        <begin position="51"/>
        <end position="236"/>
    </location>
</feature>
<protein>
    <recommendedName>
        <fullName evidence="6">Cytoplasmic tRNA 2-thiolation protein 1</fullName>
        <ecNumber evidence="6">2.7.7.-</ecNumber>
    </recommendedName>
    <alternativeName>
        <fullName evidence="6">Cytoplasmic tRNA adenylyltransferase 1</fullName>
    </alternativeName>
</protein>
<proteinExistence type="inferred from homology"/>
<dbReference type="Pfam" id="PF16503">
    <property type="entry name" value="zn-ribbon_14"/>
    <property type="match status" value="1"/>
</dbReference>
<evidence type="ECO:0000256" key="3">
    <source>
        <dbReference type="ARBA" id="ARBA00022679"/>
    </source>
</evidence>
<gene>
    <name evidence="9" type="ORF">M9Y10_012146</name>
</gene>
<comment type="subcellular location">
    <subcellularLocation>
        <location evidence="6">Cytoplasm</location>
    </subcellularLocation>
</comment>
<evidence type="ECO:0000256" key="5">
    <source>
        <dbReference type="ARBA" id="ARBA00022884"/>
    </source>
</evidence>
<dbReference type="PROSITE" id="PS01263">
    <property type="entry name" value="UPF0021"/>
    <property type="match status" value="1"/>
</dbReference>
<dbReference type="InterPro" id="IPR032442">
    <property type="entry name" value="CTU1_C"/>
</dbReference>
<dbReference type="PANTHER" id="PTHR11807:SF12">
    <property type="entry name" value="CYTOPLASMIC TRNA 2-THIOLATION PROTEIN 1"/>
    <property type="match status" value="1"/>
</dbReference>
<dbReference type="InterPro" id="IPR011063">
    <property type="entry name" value="TilS/TtcA_N"/>
</dbReference>
<comment type="similarity">
    <text evidence="6">Belongs to the TtcA family. CTU1/NCS6/ATPBD3 subfamily.</text>
</comment>
<organism evidence="9 10">
    <name type="scientific">Tritrichomonas musculus</name>
    <dbReference type="NCBI Taxonomy" id="1915356"/>
    <lineage>
        <taxon>Eukaryota</taxon>
        <taxon>Metamonada</taxon>
        <taxon>Parabasalia</taxon>
        <taxon>Tritrichomonadida</taxon>
        <taxon>Tritrichomonadidae</taxon>
        <taxon>Tritrichomonas</taxon>
    </lineage>
</organism>
<evidence type="ECO:0000313" key="10">
    <source>
        <dbReference type="Proteomes" id="UP001470230"/>
    </source>
</evidence>
<reference evidence="9 10" key="1">
    <citation type="submission" date="2024-04" db="EMBL/GenBank/DDBJ databases">
        <title>Tritrichomonas musculus Genome.</title>
        <authorList>
            <person name="Alves-Ferreira E."/>
            <person name="Grigg M."/>
            <person name="Lorenzi H."/>
            <person name="Galac M."/>
        </authorList>
    </citation>
    <scope>NUCLEOTIDE SEQUENCE [LARGE SCALE GENOMIC DNA]</scope>
    <source>
        <strain evidence="9 10">EAF2021</strain>
    </source>
</reference>
<dbReference type="EC" id="2.7.7.-" evidence="6"/>
<feature type="domain" description="Cytoplasmic tRNA 2-thiolation protein 1 C-terminal" evidence="8">
    <location>
        <begin position="295"/>
        <end position="321"/>
    </location>
</feature>
<evidence type="ECO:0000259" key="8">
    <source>
        <dbReference type="Pfam" id="PF16503"/>
    </source>
</evidence>
<dbReference type="PIRSF" id="PIRSF004976">
    <property type="entry name" value="ATPase_YdaO"/>
    <property type="match status" value="1"/>
</dbReference>
<sequence>MLCEHCKKEKVNMKRPETGEKLCKSCFSFAFEEEVYQTIQRFELIKKGDVVAIGVSGGKDSTVLMHILHVLNQRHSMGFQIQLVCIDEGITGYRDNALDTVKKNSEIYNLPLTILSFSDLFNGWTLDDIFKATKTKETCTYCGIFRRRSLDIGAQRVGATKVAVGHNADDVAETILLNVLRGDTVRYFRSVDVKTDGIEQKHEAGNEQTLTIAPRIKPFALQNQKEIVLYAHYNKLLYYAVECPYARTAFRRFPRGYLVKKQVSDPGVMRRMIEGSIRYQTQVPLQQSESEIKYCQKCGAASNHDVCMACKLLERLAAAHADRQIQQDPE</sequence>
<comment type="function">
    <text evidence="6">Plays a central role in 2-thiolation of mcm(5)S(2)U at tRNA wobble positions of tRNA(Lys), tRNA(Glu) and tRNA(Gln). Directly binds tRNAs and probably acts by catalyzing adenylation of tRNAs, an intermediate required for 2-thiolation. It is unclear whether it acts as a sulfurtransferase that transfers sulfur from thiocarboxylated URM1 onto the uridine of tRNAs at wobble position.</text>
</comment>
<evidence type="ECO:0000256" key="2">
    <source>
        <dbReference type="ARBA" id="ARBA00022555"/>
    </source>
</evidence>
<dbReference type="HAMAP" id="MF_03053">
    <property type="entry name" value="CTU1"/>
    <property type="match status" value="1"/>
</dbReference>
<evidence type="ECO:0000256" key="1">
    <source>
        <dbReference type="ARBA" id="ARBA00022490"/>
    </source>
</evidence>